<dbReference type="PROSITE" id="PS50928">
    <property type="entry name" value="ABC_TM1"/>
    <property type="match status" value="1"/>
</dbReference>
<keyword evidence="2" id="KW-0813">Transport</keyword>
<dbReference type="GO" id="GO:0005886">
    <property type="term" value="C:plasma membrane"/>
    <property type="evidence" value="ECO:0007669"/>
    <property type="project" value="UniProtKB-SubCell"/>
</dbReference>
<dbReference type="PANTHER" id="PTHR43386:SF1">
    <property type="entry name" value="D,D-DIPEPTIDE TRANSPORT SYSTEM PERMEASE PROTEIN DDPC-RELATED"/>
    <property type="match status" value="1"/>
</dbReference>
<dbReference type="InterPro" id="IPR000515">
    <property type="entry name" value="MetI-like"/>
</dbReference>
<keyword evidence="6 7" id="KW-0472">Membrane</keyword>
<dbReference type="CDD" id="cd06261">
    <property type="entry name" value="TM_PBP2"/>
    <property type="match status" value="1"/>
</dbReference>
<dbReference type="EMBL" id="CAEZTI010000002">
    <property type="protein sequence ID" value="CAB4555075.1"/>
    <property type="molecule type" value="Genomic_DNA"/>
</dbReference>
<protein>
    <submittedName>
        <fullName evidence="9">Unannotated protein</fullName>
    </submittedName>
</protein>
<organism evidence="9">
    <name type="scientific">freshwater metagenome</name>
    <dbReference type="NCBI Taxonomy" id="449393"/>
    <lineage>
        <taxon>unclassified sequences</taxon>
        <taxon>metagenomes</taxon>
        <taxon>ecological metagenomes</taxon>
    </lineage>
</organism>
<feature type="domain" description="ABC transmembrane type-1" evidence="8">
    <location>
        <begin position="74"/>
        <end position="277"/>
    </location>
</feature>
<dbReference type="GO" id="GO:0055085">
    <property type="term" value="P:transmembrane transport"/>
    <property type="evidence" value="ECO:0007669"/>
    <property type="project" value="InterPro"/>
</dbReference>
<keyword evidence="5 7" id="KW-1133">Transmembrane helix</keyword>
<accession>A0A6J6CV60</accession>
<evidence type="ECO:0000313" key="9">
    <source>
        <dbReference type="EMBL" id="CAB4555075.1"/>
    </source>
</evidence>
<dbReference type="SUPFAM" id="SSF161098">
    <property type="entry name" value="MetI-like"/>
    <property type="match status" value="1"/>
</dbReference>
<comment type="subcellular location">
    <subcellularLocation>
        <location evidence="1">Cell membrane</location>
        <topology evidence="1">Multi-pass membrane protein</topology>
    </subcellularLocation>
</comment>
<feature type="transmembrane region" description="Helical" evidence="7">
    <location>
        <begin position="255"/>
        <end position="273"/>
    </location>
</feature>
<dbReference type="AlphaFoldDB" id="A0A6J6CV60"/>
<keyword evidence="3" id="KW-1003">Cell membrane</keyword>
<dbReference type="Pfam" id="PF00528">
    <property type="entry name" value="BPD_transp_1"/>
    <property type="match status" value="1"/>
</dbReference>
<keyword evidence="4 7" id="KW-0812">Transmembrane</keyword>
<evidence type="ECO:0000256" key="4">
    <source>
        <dbReference type="ARBA" id="ARBA00022692"/>
    </source>
</evidence>
<evidence type="ECO:0000256" key="3">
    <source>
        <dbReference type="ARBA" id="ARBA00022475"/>
    </source>
</evidence>
<dbReference type="PANTHER" id="PTHR43386">
    <property type="entry name" value="OLIGOPEPTIDE TRANSPORT SYSTEM PERMEASE PROTEIN APPC"/>
    <property type="match status" value="1"/>
</dbReference>
<gene>
    <name evidence="9" type="ORF">UFOPK1619_00022</name>
</gene>
<dbReference type="InterPro" id="IPR035906">
    <property type="entry name" value="MetI-like_sf"/>
</dbReference>
<evidence type="ECO:0000256" key="5">
    <source>
        <dbReference type="ARBA" id="ARBA00022989"/>
    </source>
</evidence>
<reference evidence="9" key="1">
    <citation type="submission" date="2020-05" db="EMBL/GenBank/DDBJ databases">
        <authorList>
            <person name="Chiriac C."/>
            <person name="Salcher M."/>
            <person name="Ghai R."/>
            <person name="Kavagutti S V."/>
        </authorList>
    </citation>
    <scope>NUCLEOTIDE SEQUENCE</scope>
</reference>
<dbReference type="Gene3D" id="1.10.3720.10">
    <property type="entry name" value="MetI-like"/>
    <property type="match status" value="1"/>
</dbReference>
<dbReference type="InterPro" id="IPR050366">
    <property type="entry name" value="BP-dependent_transpt_permease"/>
</dbReference>
<feature type="transmembrane region" description="Helical" evidence="7">
    <location>
        <begin position="12"/>
        <end position="32"/>
    </location>
</feature>
<feature type="transmembrane region" description="Helical" evidence="7">
    <location>
        <begin position="113"/>
        <end position="136"/>
    </location>
</feature>
<evidence type="ECO:0000256" key="2">
    <source>
        <dbReference type="ARBA" id="ARBA00022448"/>
    </source>
</evidence>
<feature type="transmembrane region" description="Helical" evidence="7">
    <location>
        <begin position="148"/>
        <end position="167"/>
    </location>
</feature>
<proteinExistence type="predicted"/>
<name>A0A6J6CV60_9ZZZZ</name>
<evidence type="ECO:0000256" key="6">
    <source>
        <dbReference type="ARBA" id="ARBA00023136"/>
    </source>
</evidence>
<sequence length="287" mass="30921">MFKNFLKKPIGFKLSALWLFAVLFITVTYDLFPFAQWDAISDFSQGDGPFKVPGHILGTSYDGMDMFTATMHGARMSTFVAIVSVIIGGGIGSGLGIAAAYYRGTFDKVMSSIFNMILAIPNLVMSLALISVLANGNSNEPASDFRRVLVLTISLTIVIIPILGRIARSSTLQWSSREFVLASKSIGTKNLEIIRRHIIPNVAPAILAIGFFAVGVVMIAEGSLSILGIGVPGGASWGSLLAIGRANLEYSPHEVYIPVACIGFTVISTNYFGDYIRANLDKRESKI</sequence>
<feature type="transmembrane region" description="Helical" evidence="7">
    <location>
        <begin position="79"/>
        <end position="101"/>
    </location>
</feature>
<evidence type="ECO:0000259" key="8">
    <source>
        <dbReference type="PROSITE" id="PS50928"/>
    </source>
</evidence>
<feature type="transmembrane region" description="Helical" evidence="7">
    <location>
        <begin position="198"/>
        <end position="220"/>
    </location>
</feature>
<evidence type="ECO:0000256" key="7">
    <source>
        <dbReference type="SAM" id="Phobius"/>
    </source>
</evidence>
<evidence type="ECO:0000256" key="1">
    <source>
        <dbReference type="ARBA" id="ARBA00004651"/>
    </source>
</evidence>